<accession>A0ACD3YJX4</accession>
<dbReference type="Proteomes" id="UP000830768">
    <property type="component" value="Chromosome 1"/>
</dbReference>
<organism evidence="1 2">
    <name type="scientific">Fusarium solani subsp. cucurbitae</name>
    <name type="common">Neocosmosporum cucurbitae</name>
    <dbReference type="NCBI Taxonomy" id="2747967"/>
    <lineage>
        <taxon>Eukaryota</taxon>
        <taxon>Fungi</taxon>
        <taxon>Dikarya</taxon>
        <taxon>Ascomycota</taxon>
        <taxon>Pezizomycotina</taxon>
        <taxon>Sordariomycetes</taxon>
        <taxon>Hypocreomycetidae</taxon>
        <taxon>Hypocreales</taxon>
        <taxon>Nectriaceae</taxon>
        <taxon>Fusarium</taxon>
        <taxon>Fusarium solani species complex</taxon>
    </lineage>
</organism>
<evidence type="ECO:0000313" key="1">
    <source>
        <dbReference type="EMBL" id="UPK89247.1"/>
    </source>
</evidence>
<gene>
    <name evidence="1" type="ORF">LCI18_000182</name>
</gene>
<proteinExistence type="predicted"/>
<keyword evidence="2" id="KW-1185">Reference proteome</keyword>
<sequence length="908" mass="103691">MADIPIASTETESLPNGSPSTPRSSINRLRAPSVSITPPPATRTQATPARSRNGSSQDDVVPVSLTPEPTPSRAGTPRQRRRSRRSSSVVDRLPHNVLDEELPQDAFHSPEFQQAFRDAKQLMSTVEGVLGSSSLHYDPQSTIRRLHDEAGKLARFEYPSTRTVGFVGDSGVGKSSLLNSLLDVKGLARTSNSGEACTCVVTEFHYHNRDTLDIEVNLFTMDELREQLTRMLQSYRHYHLHSDEMDDAAERHDAEESANLARDTFRAMFRGRLTDEAFLINRPEQDVLETLFQWAERGRPSVFITKQSGLSQDACSKALMELASEPPSRNQPAQWPYIRSTKVFLNAHILSRGLILVDLPGLRDLNSARKTITERYLLTCNEIFAICNIGRAVTDEGVHQVFELARRARLSNVGIVCTRSDDILAEEAIRDWRGQRAKAIKKLMDAIATDERDAKEVQEDLSEFQDLDNDDLTEEEREDQRELLARKKNHQFELKEYLVTTRNSFVTQELRNKYNERVATDEIKIFCVSNKDYWDHRDKAKTKSARFLQLSGILQIRKHCISIVANSQRRIATRYIKDQIPALLAQVDLWVQSGARTASEERREALCRRLDDVERQLRRGLTSSTSAVSRVSHSFNQDFTAHIYGPRRISSWSQSAKDAAKVWEGWHHMSYSAFCRQYGDYFTRTVGPHNWNEEIIDGMVQDLEEPWQELCNSLQQRQNSLVQTVDTVLNTASEQFETDLDDDYDTFAPLMESLLRRQQLILDSIERINEQFETDLGLLRIDALSGVRSSTIGRAMESSYRGCNQEYGTGSHQRRKNIIWGTVSNQDLFTNLMRDFRDSFRVKAEESQIAIRDAAMGYLDVVQETFDLVRSENVARESEQDPDFRLRVEDVARTGRETIQRALRVIDA</sequence>
<dbReference type="EMBL" id="CP090030">
    <property type="protein sequence ID" value="UPK89247.1"/>
    <property type="molecule type" value="Genomic_DNA"/>
</dbReference>
<reference evidence="1" key="1">
    <citation type="submission" date="2021-11" db="EMBL/GenBank/DDBJ databases">
        <title>Fusarium solani-melongenae Genome sequencing and assembly.</title>
        <authorList>
            <person name="Xie S."/>
            <person name="Huang L."/>
            <person name="Zhang X."/>
        </authorList>
    </citation>
    <scope>NUCLEOTIDE SEQUENCE</scope>
    <source>
        <strain evidence="1">CRI 24-3</strain>
    </source>
</reference>
<evidence type="ECO:0000313" key="2">
    <source>
        <dbReference type="Proteomes" id="UP000830768"/>
    </source>
</evidence>
<name>A0ACD3YJX4_FUSSC</name>
<protein>
    <submittedName>
        <fullName evidence="1">Uncharacterized protein</fullName>
    </submittedName>
</protein>